<dbReference type="AlphaFoldDB" id="A0A9Q0GR55"/>
<feature type="chain" id="PRO_5040308698" evidence="2">
    <location>
        <begin position="23"/>
        <end position="182"/>
    </location>
</feature>
<dbReference type="EMBL" id="JAMYWD010000012">
    <property type="protein sequence ID" value="KAJ4951143.1"/>
    <property type="molecule type" value="Genomic_DNA"/>
</dbReference>
<dbReference type="GO" id="GO:1901031">
    <property type="term" value="P:regulation of response to reactive oxygen species"/>
    <property type="evidence" value="ECO:0007669"/>
    <property type="project" value="TreeGrafter"/>
</dbReference>
<name>A0A9Q0GR55_9MAGN</name>
<accession>A0A9Q0GR55</accession>
<dbReference type="PANTHER" id="PTHR10566">
    <property type="entry name" value="CHAPERONE-ACTIVITY OF BC1 COMPLEX CABC1 -RELATED"/>
    <property type="match status" value="1"/>
</dbReference>
<dbReference type="InterPro" id="IPR050154">
    <property type="entry name" value="UbiB_kinase"/>
</dbReference>
<reference evidence="3" key="1">
    <citation type="journal article" date="2023" name="Plant J.">
        <title>The genome of the king protea, Protea cynaroides.</title>
        <authorList>
            <person name="Chang J."/>
            <person name="Duong T.A."/>
            <person name="Schoeman C."/>
            <person name="Ma X."/>
            <person name="Roodt D."/>
            <person name="Barker N."/>
            <person name="Li Z."/>
            <person name="Van de Peer Y."/>
            <person name="Mizrachi E."/>
        </authorList>
    </citation>
    <scope>NUCLEOTIDE SEQUENCE</scope>
    <source>
        <tissue evidence="3">Young leaves</tissue>
    </source>
</reference>
<feature type="signal peptide" evidence="2">
    <location>
        <begin position="1"/>
        <end position="22"/>
    </location>
</feature>
<evidence type="ECO:0000313" key="3">
    <source>
        <dbReference type="EMBL" id="KAJ4951143.1"/>
    </source>
</evidence>
<comment type="caution">
    <text evidence="3">The sequence shown here is derived from an EMBL/GenBank/DDBJ whole genome shotgun (WGS) entry which is preliminary data.</text>
</comment>
<evidence type="ECO:0000256" key="2">
    <source>
        <dbReference type="SAM" id="SignalP"/>
    </source>
</evidence>
<dbReference type="PANTHER" id="PTHR10566:SF115">
    <property type="entry name" value="PROTEIN ACTIVITY OF BC1 COMPLEX KINASE 8, CHLOROPLASTIC"/>
    <property type="match status" value="1"/>
</dbReference>
<evidence type="ECO:0000256" key="1">
    <source>
        <dbReference type="ARBA" id="ARBA00009670"/>
    </source>
</evidence>
<gene>
    <name evidence="3" type="ORF">NE237_027975</name>
</gene>
<proteinExistence type="inferred from homology"/>
<dbReference type="GO" id="GO:0016020">
    <property type="term" value="C:membrane"/>
    <property type="evidence" value="ECO:0007669"/>
    <property type="project" value="GOC"/>
</dbReference>
<organism evidence="3 4">
    <name type="scientific">Protea cynaroides</name>
    <dbReference type="NCBI Taxonomy" id="273540"/>
    <lineage>
        <taxon>Eukaryota</taxon>
        <taxon>Viridiplantae</taxon>
        <taxon>Streptophyta</taxon>
        <taxon>Embryophyta</taxon>
        <taxon>Tracheophyta</taxon>
        <taxon>Spermatophyta</taxon>
        <taxon>Magnoliopsida</taxon>
        <taxon>Proteales</taxon>
        <taxon>Proteaceae</taxon>
        <taxon>Protea</taxon>
    </lineage>
</organism>
<sequence>MDRLAVPMVALVWFWMTIVSNGSLVKCAGGNGAEKKMVEGEVSTFKAEGRKKRVEEIGQGEAWFNKAGQDNVSVAPGGRWNRFKTYSTVQMTLEIWSFVLTFFFKAWVNNQKFMYRGGMIEEKKILKRKALAKWLMESILRLGPTFIKIGQQFSSRVEILSQEYVDQLSELQYQSKCSRGLT</sequence>
<comment type="similarity">
    <text evidence="1">Belongs to the protein kinase superfamily. ADCK protein kinase family.</text>
</comment>
<dbReference type="Proteomes" id="UP001141806">
    <property type="component" value="Unassembled WGS sequence"/>
</dbReference>
<keyword evidence="2" id="KW-0732">Signal</keyword>
<dbReference type="GO" id="GO:0046467">
    <property type="term" value="P:membrane lipid biosynthetic process"/>
    <property type="evidence" value="ECO:0007669"/>
    <property type="project" value="TreeGrafter"/>
</dbReference>
<dbReference type="OrthoDB" id="427480at2759"/>
<keyword evidence="4" id="KW-1185">Reference proteome</keyword>
<evidence type="ECO:0000313" key="4">
    <source>
        <dbReference type="Proteomes" id="UP001141806"/>
    </source>
</evidence>
<protein>
    <submittedName>
        <fullName evidence="3">Uncharacterized protein</fullName>
    </submittedName>
</protein>